<feature type="region of interest" description="Disordered" evidence="12">
    <location>
        <begin position="3501"/>
        <end position="3540"/>
    </location>
</feature>
<feature type="domain" description="Cadherin" evidence="15">
    <location>
        <begin position="2183"/>
        <end position="2286"/>
    </location>
</feature>
<feature type="domain" description="Cadherin" evidence="15">
    <location>
        <begin position="3076"/>
        <end position="3179"/>
    </location>
</feature>
<feature type="domain" description="Cadherin" evidence="15">
    <location>
        <begin position="2287"/>
        <end position="2391"/>
    </location>
</feature>
<feature type="transmembrane region" description="Helical" evidence="13">
    <location>
        <begin position="1623"/>
        <end position="1644"/>
    </location>
</feature>
<feature type="chain" id="PRO_5028829627" evidence="14">
    <location>
        <begin position="17"/>
        <end position="4439"/>
    </location>
</feature>
<dbReference type="SUPFAM" id="SSF49313">
    <property type="entry name" value="Cadherin-like"/>
    <property type="match status" value="25"/>
</dbReference>
<feature type="domain" description="Cadherin" evidence="15">
    <location>
        <begin position="954"/>
        <end position="1066"/>
    </location>
</feature>
<reference evidence="17" key="1">
    <citation type="submission" date="2025-08" db="UniProtKB">
        <authorList>
            <consortium name="RefSeq"/>
        </authorList>
    </citation>
    <scope>IDENTIFICATION</scope>
</reference>
<dbReference type="FunFam" id="2.60.40.60:FF:000134">
    <property type="entry name" value="protocadherin Fat 4"/>
    <property type="match status" value="5"/>
</dbReference>
<dbReference type="SMART" id="SM00112">
    <property type="entry name" value="CA"/>
    <property type="match status" value="29"/>
</dbReference>
<feature type="domain" description="Cadherin" evidence="15">
    <location>
        <begin position="15"/>
        <end position="127"/>
    </location>
</feature>
<feature type="domain" description="Cadherin" evidence="15">
    <location>
        <begin position="239"/>
        <end position="346"/>
    </location>
</feature>
<feature type="domain" description="Cadherin" evidence="15">
    <location>
        <begin position="1090"/>
        <end position="1177"/>
    </location>
</feature>
<evidence type="ECO:0000313" key="17">
    <source>
        <dbReference type="RefSeq" id="XP_036365288.1"/>
    </source>
</evidence>
<feature type="domain" description="Cadherin" evidence="15">
    <location>
        <begin position="1504"/>
        <end position="1608"/>
    </location>
</feature>
<dbReference type="KEGG" id="osn:118766121"/>
<dbReference type="FunFam" id="2.60.40.60:FF:000002">
    <property type="entry name" value="Protocadherin alpha 2"/>
    <property type="match status" value="5"/>
</dbReference>
<feature type="region of interest" description="Disordered" evidence="12">
    <location>
        <begin position="4306"/>
        <end position="4439"/>
    </location>
</feature>
<keyword evidence="4 14" id="KW-0732">Signal</keyword>
<evidence type="ECO:0000256" key="6">
    <source>
        <dbReference type="ARBA" id="ARBA00022837"/>
    </source>
</evidence>
<dbReference type="InterPro" id="IPR015919">
    <property type="entry name" value="Cadherin-like_sf"/>
</dbReference>
<feature type="compositionally biased region" description="Polar residues" evidence="12">
    <location>
        <begin position="773"/>
        <end position="821"/>
    </location>
</feature>
<name>A0A7E6FCN5_9MOLL</name>
<feature type="compositionally biased region" description="Polar residues" evidence="12">
    <location>
        <begin position="4336"/>
        <end position="4386"/>
    </location>
</feature>
<feature type="domain" description="Cadherin" evidence="15">
    <location>
        <begin position="1845"/>
        <end position="1957"/>
    </location>
</feature>
<protein>
    <submittedName>
        <fullName evidence="17">Uncharacterized protein LOC118766121</fullName>
    </submittedName>
</protein>
<feature type="domain" description="Cadherin" evidence="15">
    <location>
        <begin position="3288"/>
        <end position="3392"/>
    </location>
</feature>
<evidence type="ECO:0000259" key="15">
    <source>
        <dbReference type="PROSITE" id="PS50268"/>
    </source>
</evidence>
<feature type="domain" description="Cadherin" evidence="15">
    <location>
        <begin position="565"/>
        <end position="669"/>
    </location>
</feature>
<feature type="region of interest" description="Disordered" evidence="12">
    <location>
        <begin position="2665"/>
        <end position="2685"/>
    </location>
</feature>
<feature type="domain" description="Cadherin" evidence="15">
    <location>
        <begin position="2738"/>
        <end position="2850"/>
    </location>
</feature>
<feature type="domain" description="Cadherin" evidence="15">
    <location>
        <begin position="3802"/>
        <end position="3909"/>
    </location>
</feature>
<dbReference type="InterPro" id="IPR050174">
    <property type="entry name" value="Protocadherin/Cadherin-CA"/>
</dbReference>
<evidence type="ECO:0000256" key="14">
    <source>
        <dbReference type="SAM" id="SignalP"/>
    </source>
</evidence>
<feature type="domain" description="Cadherin" evidence="15">
    <location>
        <begin position="1292"/>
        <end position="1395"/>
    </location>
</feature>
<feature type="domain" description="Cadherin" evidence="15">
    <location>
        <begin position="3180"/>
        <end position="3284"/>
    </location>
</feature>
<comment type="subcellular location">
    <subcellularLocation>
        <location evidence="1">Cell membrane</location>
        <topology evidence="1">Single-pass type I membrane protein</topology>
    </subcellularLocation>
</comment>
<feature type="region of interest" description="Disordered" evidence="12">
    <location>
        <begin position="766"/>
        <end position="821"/>
    </location>
</feature>
<keyword evidence="3 13" id="KW-0812">Transmembrane</keyword>
<organism evidence="16 17">
    <name type="scientific">Octopus sinensis</name>
    <name type="common">East Asian common octopus</name>
    <dbReference type="NCBI Taxonomy" id="2607531"/>
    <lineage>
        <taxon>Eukaryota</taxon>
        <taxon>Metazoa</taxon>
        <taxon>Spiralia</taxon>
        <taxon>Lophotrochozoa</taxon>
        <taxon>Mollusca</taxon>
        <taxon>Cephalopoda</taxon>
        <taxon>Coleoidea</taxon>
        <taxon>Octopodiformes</taxon>
        <taxon>Octopoda</taxon>
        <taxon>Incirrata</taxon>
        <taxon>Octopodidae</taxon>
        <taxon>Octopus</taxon>
    </lineage>
</organism>
<feature type="transmembrane region" description="Helical" evidence="13">
    <location>
        <begin position="4247"/>
        <end position="4271"/>
    </location>
</feature>
<feature type="compositionally biased region" description="Polar residues" evidence="12">
    <location>
        <begin position="2603"/>
        <end position="2653"/>
    </location>
</feature>
<evidence type="ECO:0000256" key="10">
    <source>
        <dbReference type="ARBA" id="ARBA00023180"/>
    </source>
</evidence>
<keyword evidence="5" id="KW-0677">Repeat</keyword>
<keyword evidence="8 13" id="KW-1133">Transmembrane helix</keyword>
<keyword evidence="9 13" id="KW-0472">Membrane</keyword>
<dbReference type="InterPro" id="IPR013164">
    <property type="entry name" value="Cadherin_N"/>
</dbReference>
<feature type="domain" description="Cadherin" evidence="15">
    <location>
        <begin position="3916"/>
        <end position="4019"/>
    </location>
</feature>
<dbReference type="PANTHER" id="PTHR24028:SF146">
    <property type="entry name" value="CADHERIN 96CB, ISOFORM D-RELATED"/>
    <property type="match status" value="1"/>
</dbReference>
<evidence type="ECO:0000256" key="7">
    <source>
        <dbReference type="ARBA" id="ARBA00022889"/>
    </source>
</evidence>
<dbReference type="FunFam" id="2.60.40.60:FF:000007">
    <property type="entry name" value="Protocadherin alpha 2"/>
    <property type="match status" value="5"/>
</dbReference>
<keyword evidence="16" id="KW-1185">Reference proteome</keyword>
<keyword evidence="2" id="KW-1003">Cell membrane</keyword>
<feature type="domain" description="Cadherin" evidence="15">
    <location>
        <begin position="1178"/>
        <end position="1285"/>
    </location>
</feature>
<feature type="domain" description="Cadherin" evidence="15">
    <location>
        <begin position="1396"/>
        <end position="1500"/>
    </location>
</feature>
<feature type="signal peptide" evidence="14">
    <location>
        <begin position="1"/>
        <end position="16"/>
    </location>
</feature>
<feature type="domain" description="Cadherin" evidence="15">
    <location>
        <begin position="4146"/>
        <end position="4232"/>
    </location>
</feature>
<dbReference type="Pfam" id="PF08266">
    <property type="entry name" value="Cadherin_2"/>
    <property type="match status" value="5"/>
</dbReference>
<dbReference type="PROSITE" id="PS00232">
    <property type="entry name" value="CADHERIN_1"/>
    <property type="match status" value="10"/>
</dbReference>
<feature type="domain" description="Cadherin" evidence="15">
    <location>
        <begin position="2874"/>
        <end position="2961"/>
    </location>
</feature>
<dbReference type="PRINTS" id="PR00205">
    <property type="entry name" value="CADHERIN"/>
</dbReference>
<feature type="domain" description="Cadherin" evidence="15">
    <location>
        <begin position="4020"/>
        <end position="4124"/>
    </location>
</feature>
<dbReference type="Pfam" id="PF00028">
    <property type="entry name" value="Cadherin"/>
    <property type="match status" value="25"/>
</dbReference>
<accession>A0A7E6FCN5</accession>
<evidence type="ECO:0000256" key="1">
    <source>
        <dbReference type="ARBA" id="ARBA00004251"/>
    </source>
</evidence>
<evidence type="ECO:0000313" key="16">
    <source>
        <dbReference type="Proteomes" id="UP000515154"/>
    </source>
</evidence>
<feature type="region of interest" description="Disordered" evidence="12">
    <location>
        <begin position="2596"/>
        <end position="2653"/>
    </location>
</feature>
<feature type="region of interest" description="Disordered" evidence="12">
    <location>
        <begin position="1707"/>
        <end position="1765"/>
    </location>
</feature>
<feature type="region of interest" description="Disordered" evidence="12">
    <location>
        <begin position="2572"/>
        <end position="2591"/>
    </location>
</feature>
<evidence type="ECO:0000256" key="3">
    <source>
        <dbReference type="ARBA" id="ARBA00022692"/>
    </source>
</evidence>
<feature type="compositionally biased region" description="Polar residues" evidence="12">
    <location>
        <begin position="1712"/>
        <end position="1762"/>
    </location>
</feature>
<evidence type="ECO:0000256" key="12">
    <source>
        <dbReference type="SAM" id="MobiDB-lite"/>
    </source>
</evidence>
<feature type="domain" description="Cadherin" evidence="15">
    <location>
        <begin position="2069"/>
        <end position="2176"/>
    </location>
</feature>
<feature type="transmembrane region" description="Helical" evidence="13">
    <location>
        <begin position="2514"/>
        <end position="2538"/>
    </location>
</feature>
<feature type="domain" description="Cadherin" evidence="15">
    <location>
        <begin position="3578"/>
        <end position="3690"/>
    </location>
</feature>
<feature type="domain" description="Cadherin" evidence="15">
    <location>
        <begin position="353"/>
        <end position="456"/>
    </location>
</feature>
<gene>
    <name evidence="17" type="primary">LOC118766121</name>
</gene>
<dbReference type="PANTHER" id="PTHR24028">
    <property type="entry name" value="CADHERIN-87A"/>
    <property type="match status" value="1"/>
</dbReference>
<feature type="compositionally biased region" description="Basic and acidic residues" evidence="12">
    <location>
        <begin position="4317"/>
        <end position="4335"/>
    </location>
</feature>
<dbReference type="InterPro" id="IPR002126">
    <property type="entry name" value="Cadherin-like_dom"/>
</dbReference>
<evidence type="ECO:0000256" key="5">
    <source>
        <dbReference type="ARBA" id="ARBA00022737"/>
    </source>
</evidence>
<evidence type="ECO:0000256" key="4">
    <source>
        <dbReference type="ARBA" id="ARBA00022729"/>
    </source>
</evidence>
<feature type="domain" description="Cadherin" evidence="15">
    <location>
        <begin position="2395"/>
        <end position="2499"/>
    </location>
</feature>
<dbReference type="FunFam" id="2.60.40.60:FF:000092">
    <property type="entry name" value="Protocadherin 8"/>
    <property type="match status" value="5"/>
</dbReference>
<evidence type="ECO:0000256" key="8">
    <source>
        <dbReference type="ARBA" id="ARBA00022989"/>
    </source>
</evidence>
<dbReference type="CDD" id="cd11304">
    <property type="entry name" value="Cadherin_repeat"/>
    <property type="match status" value="30"/>
</dbReference>
<proteinExistence type="predicted"/>
<feature type="compositionally biased region" description="Basic and acidic residues" evidence="12">
    <location>
        <begin position="4413"/>
        <end position="4427"/>
    </location>
</feature>
<dbReference type="GO" id="GO:0007156">
    <property type="term" value="P:homophilic cell adhesion via plasma membrane adhesion molecules"/>
    <property type="evidence" value="ECO:0007669"/>
    <property type="project" value="InterPro"/>
</dbReference>
<feature type="domain" description="Cadherin" evidence="15">
    <location>
        <begin position="457"/>
        <end position="561"/>
    </location>
</feature>
<dbReference type="PROSITE" id="PS50268">
    <property type="entry name" value="CADHERIN_2"/>
    <property type="match status" value="30"/>
</dbReference>
<dbReference type="RefSeq" id="XP_036365288.1">
    <property type="nucleotide sequence ID" value="XM_036509395.1"/>
</dbReference>
<dbReference type="GO" id="GO:0005509">
    <property type="term" value="F:calcium ion binding"/>
    <property type="evidence" value="ECO:0007669"/>
    <property type="project" value="UniProtKB-UniRule"/>
</dbReference>
<dbReference type="InterPro" id="IPR020894">
    <property type="entry name" value="Cadherin_CS"/>
</dbReference>
<dbReference type="GO" id="GO:0005886">
    <property type="term" value="C:plasma membrane"/>
    <property type="evidence" value="ECO:0007669"/>
    <property type="project" value="UniProtKB-SubCell"/>
</dbReference>
<feature type="domain" description="Cadherin" evidence="15">
    <location>
        <begin position="2962"/>
        <end position="3069"/>
    </location>
</feature>
<feature type="transmembrane region" description="Helical" evidence="13">
    <location>
        <begin position="684"/>
        <end position="708"/>
    </location>
</feature>
<keyword evidence="10" id="KW-0325">Glycoprotein</keyword>
<feature type="domain" description="Cadherin" evidence="15">
    <location>
        <begin position="1981"/>
        <end position="2068"/>
    </location>
</feature>
<feature type="domain" description="Cadherin" evidence="15">
    <location>
        <begin position="151"/>
        <end position="238"/>
    </location>
</feature>
<evidence type="ECO:0000256" key="13">
    <source>
        <dbReference type="SAM" id="Phobius"/>
    </source>
</evidence>
<feature type="domain" description="Cadherin" evidence="15">
    <location>
        <begin position="3714"/>
        <end position="3801"/>
    </location>
</feature>
<keyword evidence="7" id="KW-0130">Cell adhesion</keyword>
<dbReference type="Gene3D" id="2.60.40.60">
    <property type="entry name" value="Cadherins"/>
    <property type="match status" value="30"/>
</dbReference>
<evidence type="ECO:0000256" key="9">
    <source>
        <dbReference type="ARBA" id="ARBA00023136"/>
    </source>
</evidence>
<dbReference type="Proteomes" id="UP000515154">
    <property type="component" value="Linkage group LG14"/>
</dbReference>
<evidence type="ECO:0000256" key="11">
    <source>
        <dbReference type="PROSITE-ProRule" id="PRU00043"/>
    </source>
</evidence>
<keyword evidence="6 11" id="KW-0106">Calcium</keyword>
<evidence type="ECO:0000256" key="2">
    <source>
        <dbReference type="ARBA" id="ARBA00022475"/>
    </source>
</evidence>
<sequence>MLCLYILLTFFHCSLSEDITYHVEEENNPYTYVGDIATDLQKSDDSFLKNKDLITFSQLQQKGEQLFNVTRTGKLYTVETLDAESVCSYEKECFEIVKVAVHKSKTFMKILKIKVIIEDINDHQPEFPKNEITLIFGEGDRDGMKKTIPNAIDKDKGYQNSLINYELNGGGNYFSLFVSKQADGISTLGIILEDKLDREKKDNYNIEVIAKDGGTPPKQSVLNVKISVEDENDNAPQFSQSIYNVSIEHKHKKNIPVVTLSASDLDIGRNGKISFYFSQKTDEKIKEYFHLDESTGKLFLEKPINFGKKESFKLYVKAKDNGIPPLSSIAIIQINVINQLNNPPNIDVNFISTQNHNTATILEDIKVGSFIAYVMVTDNDIGHNGQVNCHIKDDTFKLQSMGSKEYKIVLKKAVDRETQEHYHFTVSCEDKGLPALKTDKDLSIQVLDVNDVEPHFTKDTFKFLTYENDKANFPIGFINATDPDIGKGGELSYSLRNKQQYRLPFQIINSGFISTNQSLDREHRDFYEFEVFVKDNGSPSLNNTVNVEVEVLDRNDNAPYFTFPSVDPFTLNVHYHPQSKNDITVLKASDIDSHMNAFLRYEIVSGNERQLFKLDSFTGVLSYSRTVYQNDAGSYELEFVVKDSGTPVLSATTSVSLTLTVSNKTSPMFTAVHLPSDNTIDATLLIIIVVAAVIVSIAIVVSITLCIVRCNNVRNSSSERTAEEKQAYQCRNEMRQLIYQGNNSVPVMSGNRGEMSDRYGHSRSHYYPEDWKTSTMSRSLQKSTKQKYSQPIEVTSYGDNRPSSHYPTDTLTSRKSSGQCWSERSSRQYEEIPAMSGIYGGAPPDVSSTIERDHYQDRYVKPPERQLPSTPDVVVSSSKDTEIIKFSTVADLQLNTEECYSHTWDGAIPPHTNIFDSNQKLIFEVISPLDIILMPKPDMLLCLCVLLTFFHCYASEDITYHVKEENIPHTYVGDIATDLQKSDSSFLKNKDLITFSQLQQKGEQLFNVTRTGKLYTVETLDAESVCSYEKECFEIVKVAVHKSKTFMKILKIKVIIEDINDHQPEFLKKEITVIFGEGDRDGMKKAIPNAVDKDVGYQNSLIRYKLKDGFGHFSLSQSKLADEISTLGIILEEKLDREQKDSYNIEVIAKDGGTPPKESILKVKISVKDENDNAPQFSQSIYNVSIEHKHKKNIPVVTLSASDLDTGRNGKISYYFAQKTDVKMRKYFHLNENTGVLYLAKSIEFGKEENFKLYVEARDNGISPLSSLAIIQINVINEHNNPPNIDVNFISTQNHNTATILEDIKVGSFIAYVMVTDNDVGHNGEVNCHIKDDTFKLQSMGSKEYKIVLKKAVDRETQEHYHFTVSCEDKGLPALKTDKDLSIQVLDVNDVEPHFTKDTFKFLTYENDKANFPIGFINATDPDIGKGGELSYSLRNKQQYRLPFQIINSGFISTNQSLDREHRDFYEFEVFVKDNGSPSLNNTVNVEVEVLDRNDNAPYFTFPSVDPFTLNVHYHPQSKNDITVLKASDIDSHMNAFLRYEIVSGNERQLFKLDSFTGVLSYSRTVYQNDAGSYELEFVVKDSGTPVLSATTSVSLTLTVSNKTSPMFTAVHLPSDNTIDATLLIIIVVAAVIVSIAIVVSITLCIVRCNNVRNSSSERTAEEKQAYQCRNEMRQLIYQGNNSVPVMSGNQGEMSDRYGHSRSHYYPEDWKTSTMSRSLQKSTKQKYSQPIEVTSYGDNRPSSNYPTDTLTSRKSSGQCWSERSSRQYEEIPAMSGIYGGAPPDVSSTSERDHYQDRYVKPPERQLPSTPDVVVNQQFNIKNLIPPKAEMLLHLCVLLTFFHCFSSEDITYHVKEENNPYTYVGDIATDLQKSDSSFLKNKDLITFSQLQQKGEQLFNVTRTGKLYTVETLDAESVCSYEKECFEIVKVAVHKSKTFMKILKIKVIIEDINDHQPEFPQKEITLIFGEGDGRGMKKPIPNAIDKDKGYQNSLINYELNGGGNYFSLSVSREADGLSTLGIILEEKLNREKKDNYDIEVIAKDGGTPPKQSVLNVKISVEDQNDNPPQFSQSIYNVSIEHKHKKNIPVVTLSASDLDIGRNGKISYYFSRKTDDKLKEYFHLDENSGKLFLEKPLNLDIKESFKLYVKAKDNGMPPLSSIATVIVNIINQHNNPPNIDVNFISTQNHNTATILEDIKVGSFIAYVMVTDNDVGHNGEVNCHIKDDTFKLQSMGSKEYKIVLKKAVDRETQEHYHFTVSCEDKGLPALKTDKDLSIQVLDVNDVEPHFTKDTFKFLTYENDKANFPIGFINATDPDIGKGGELSYSLRNKQQYRLPFQIINSGFISTNQSLDREHRDFYEFEVFVKDNGSPSLNNTVNVEVEVLDRNDNAPYFTFPSVDPFTLNVHYHPQSKNDITVLKASDIDSHMNAFLRYEIVSGNERQLFKLDSFTGVLSYSRTVYQNDAGSYELEFVVKDSGTPVLSATTSVSLTLTVSNKTSPMFTAVHLPSDNTIDATLLIIIVVAAVIVSIAIVVSITLCIVRCNNVRNSSSERTAEEKQAYQCRNEMRQLIYQGNNSVPVMSGNRGEMSDRYGHSRSHYYPEDWKTSTMSRSLQKSTKQKYSQPIEVTSYGDNRPSSHYPTDTLTSRKSSGQCWSERSSRQYEEIPAMSGIYGGAPPDVSSTSERDHYQDRYVKPPERQLPSTPDVVASYETSIFVGTVLTSRLEMQLFLCVLLTFFHCSLSEDITYHVKEENSPYTYVGDIATDLQKSDSSFLKNKDLITFSQLQQKGEQLFNVTRTGKLYTVETLDAESVCSYEKECFEIVKVAVHKSKTFMKILKIKVIIEDINDHQPEFPKKEITLSFREGDRDGMKKPIPHAIDKDMSHENSLITYELMKDNGHFSLSVSKEDDGLSTLRIILEDKLDRETKDSYNIEVIAKDGGTPPKQSVLNVKISVEDENDNAPQFSQRVYNVSIEHKHKKNIPVVTLSASDLDIGRNGKISFYFSQKTDAKLKEYFHLDENSGKLFLEKPLNLDIKESFKLYVKAKDKGMPPLSSIATVMVNIINQQNSPPNIDVNFISTQNHNTATILEDIKVGSFIAYVMVTDNDVGHNGQVNCHIKDDTFKLQSMGSKEYKIVLKKAVDRETQEHYHFTVSCEDKGLPALKTDKDLSIQVLDVNDVEPHFTKDTFKFLTYENDKANFPIGFINATDPDIGKGGELSYSLRNKQQYRLPFQIINSGFISTNQSLDREHRDFYEFEVFVKDNGSPSLNNTVNVEVEVLDRNDNAPYFTFPSVDPFTLNVHYHPQSKNDITVLKASDIDSHMNAFLRYEIVSGNERQLFKLDSFTGVLSYSRTVYQNDAGSYELEFVVKDSGTPVLSATTSVSLTLTVSNKTSPMFTTVHLPSDNTIDATLLIIIVVAAVIVSIAIVVSITLCIVRCNNVRNSSSERTAEEKQAYQCRNEMRQLIYQGNNSVPVMSGNRGEMSDRYGHSRSHYYPEDWKTSTMNRTLQKSTKQKYSQPIEVTSYGDNRPSSHYPTDTLTSRKSSGQCWSERSSRQYEEIPAMSGPEMLLHLCVLLTFFHCSLSEDITYHVEEENSPYTYVGDIATDLQKSDSSFLKNKDLITFSQLQQKGEQLFNVTRTGKLYTVETLDAESVCSYEKECFEIVKVAVHKSKTFMKILKIKVIIEDINDHQPEFPQKEIDIHFRDGDGKGMKRPIPHAIDKDMSNKNNLITYELKNNNQYFSLSVSKQTDEISALEIILEDKLDREKKDSYNIEVIAKDGGTPPKQSVLNVKISVEDENDNRPQFSQSIYNVSIEHKHKKNIPVVTLSASDLDIGRNGKISFYFARKTSEKVKRNFNLDERTGKLYLATSSKIDTDESFKIYIEARDDGTPPLSSIATVMVSVINQHNNPPNIDVNFISTQNHNTATILEDIKVGSFIAYVMVTDNDVGHNGEVNCHIKDDTFKLQSMGSKEYKIVLKKAVDRETQEHYHFTVSCEDKGLPALKTDKDLSIQVLDVNDVEPHFTKDTFKFLTYENDKANFPIGFINATDPDIGKGGELSYSLRNKQQYRLPFQIINSGFISTNQSLDREHRDFYEFEVFVKDNGSPSLNNTVNVEVEVLDRNDNAPYFTFPGVDPFTLNVHYHPQSKNDITVLKASDIDSHMNAFLRYEIVSGNERQLFKLDSFTGVLSYSRTVYQNDAGSYELEFVVKDSGTPVLSATTSVSLTLSVSNKTSPMFTAVHLPSDNTIDATLLIIIVVAAVIVSIAIVVSITLCIVRCNNVRNSSSERTAEEKQAYQCRNEMRQLIYQGNNSVPVMSGNRGEMSDRYGHSRSHYYPEDWKTSTMNRTLQKSTKQKYSQPIEVTSYGDNRPSSNYPTDTLTSRKSSGQCWSERSSRQYEEIPAMSGIYGGAPPDVSSTSERDHYQDRYVKPPERQLPSTPDVVVS</sequence>
<feature type="transmembrane region" description="Helical" evidence="13">
    <location>
        <begin position="3407"/>
        <end position="3428"/>
    </location>
</feature>